<dbReference type="InterPro" id="IPR018376">
    <property type="entry name" value="Enoyl-CoA_hyd/isom_CS"/>
</dbReference>
<reference evidence="4 5" key="1">
    <citation type="submission" date="2020-08" db="EMBL/GenBank/DDBJ databases">
        <title>Genomic Encyclopedia of Type Strains, Phase IV (KMG-IV): sequencing the most valuable type-strain genomes for metagenomic binning, comparative biology and taxonomic classification.</title>
        <authorList>
            <person name="Goeker M."/>
        </authorList>
    </citation>
    <scope>NUCLEOTIDE SEQUENCE [LARGE SCALE GENOMIC DNA]</scope>
    <source>
        <strain evidence="4 5">DSM 28570</strain>
    </source>
</reference>
<evidence type="ECO:0000256" key="1">
    <source>
        <dbReference type="ARBA" id="ARBA00005254"/>
    </source>
</evidence>
<dbReference type="GO" id="GO:0006635">
    <property type="term" value="P:fatty acid beta-oxidation"/>
    <property type="evidence" value="ECO:0007669"/>
    <property type="project" value="TreeGrafter"/>
</dbReference>
<evidence type="ECO:0000256" key="2">
    <source>
        <dbReference type="ARBA" id="ARBA00023239"/>
    </source>
</evidence>
<dbReference type="Gene3D" id="1.10.12.10">
    <property type="entry name" value="Lyase 2-enoyl-coa Hydratase, Chain A, domain 2"/>
    <property type="match status" value="1"/>
</dbReference>
<dbReference type="Proteomes" id="UP000539642">
    <property type="component" value="Unassembled WGS sequence"/>
</dbReference>
<dbReference type="FunFam" id="3.90.226.10:FF:000009">
    <property type="entry name" value="Carnitinyl-CoA dehydratase"/>
    <property type="match status" value="1"/>
</dbReference>
<keyword evidence="2 4" id="KW-0456">Lyase</keyword>
<evidence type="ECO:0000256" key="3">
    <source>
        <dbReference type="RuleBase" id="RU003707"/>
    </source>
</evidence>
<comment type="caution">
    <text evidence="4">The sequence shown here is derived from an EMBL/GenBank/DDBJ whole genome shotgun (WGS) entry which is preliminary data.</text>
</comment>
<dbReference type="InterPro" id="IPR001753">
    <property type="entry name" value="Enoyl-CoA_hydra/iso"/>
</dbReference>
<name>A0A840UY37_9BACT</name>
<dbReference type="SUPFAM" id="SSF52096">
    <property type="entry name" value="ClpP/crotonase"/>
    <property type="match status" value="1"/>
</dbReference>
<dbReference type="CDD" id="cd06558">
    <property type="entry name" value="crotonase-like"/>
    <property type="match status" value="1"/>
</dbReference>
<dbReference type="EC" id="4.2.1.17" evidence="4"/>
<dbReference type="EMBL" id="JACHEO010000001">
    <property type="protein sequence ID" value="MBB5346410.1"/>
    <property type="molecule type" value="Genomic_DNA"/>
</dbReference>
<dbReference type="GO" id="GO:0004300">
    <property type="term" value="F:enoyl-CoA hydratase activity"/>
    <property type="evidence" value="ECO:0007669"/>
    <property type="project" value="UniProtKB-EC"/>
</dbReference>
<dbReference type="AlphaFoldDB" id="A0A840UY37"/>
<dbReference type="RefSeq" id="WP_183347243.1">
    <property type="nucleotide sequence ID" value="NZ_JACHEO010000001.1"/>
</dbReference>
<keyword evidence="5" id="KW-1185">Reference proteome</keyword>
<dbReference type="InterPro" id="IPR029045">
    <property type="entry name" value="ClpP/crotonase-like_dom_sf"/>
</dbReference>
<accession>A0A840UY37</accession>
<dbReference type="Pfam" id="PF00378">
    <property type="entry name" value="ECH_1"/>
    <property type="match status" value="1"/>
</dbReference>
<comment type="similarity">
    <text evidence="1 3">Belongs to the enoyl-CoA hydratase/isomerase family.</text>
</comment>
<organism evidence="4 5">
    <name type="scientific">Desulfoprunum benzoelyticum</name>
    <dbReference type="NCBI Taxonomy" id="1506996"/>
    <lineage>
        <taxon>Bacteria</taxon>
        <taxon>Pseudomonadati</taxon>
        <taxon>Thermodesulfobacteriota</taxon>
        <taxon>Desulfobulbia</taxon>
        <taxon>Desulfobulbales</taxon>
        <taxon>Desulfobulbaceae</taxon>
        <taxon>Desulfoprunum</taxon>
    </lineage>
</organism>
<dbReference type="Gene3D" id="3.90.226.10">
    <property type="entry name" value="2-enoyl-CoA Hydratase, Chain A, domain 1"/>
    <property type="match status" value="1"/>
</dbReference>
<proteinExistence type="inferred from homology"/>
<sequence length="262" mass="28281">MDYETILFEKDGAIATVTINRPKVLNALNRATLEDLDRCFQAIADDPAIRVVILTGAGEKSFVAGADIAYMQHLNPLQAREFATLGQKVMNAIEQLDRPVIAAVNGFALGGGCELALACDIRIAGENARFGQPEVGLGVIPGFAGTQRLPRLIGKGYACELLFSGDIIDAGEAARIGLVNRTVPREQLMSSCREMAGRIAARGPIAVRLCKDAVNNGIEMDLGRACRYEADLFAMCFSSPQQQEGMKAFTEKRPPLFDSDKD</sequence>
<dbReference type="PANTHER" id="PTHR11941:SF54">
    <property type="entry name" value="ENOYL-COA HYDRATASE, MITOCHONDRIAL"/>
    <property type="match status" value="1"/>
</dbReference>
<evidence type="ECO:0000313" key="5">
    <source>
        <dbReference type="Proteomes" id="UP000539642"/>
    </source>
</evidence>
<protein>
    <submittedName>
        <fullName evidence="4">Enoyl-CoA hydratase</fullName>
        <ecNumber evidence="4">4.2.1.17</ecNumber>
    </submittedName>
</protein>
<dbReference type="PROSITE" id="PS00166">
    <property type="entry name" value="ENOYL_COA_HYDRATASE"/>
    <property type="match status" value="1"/>
</dbReference>
<gene>
    <name evidence="4" type="ORF">HNQ81_000117</name>
</gene>
<dbReference type="PANTHER" id="PTHR11941">
    <property type="entry name" value="ENOYL-COA HYDRATASE-RELATED"/>
    <property type="match status" value="1"/>
</dbReference>
<evidence type="ECO:0000313" key="4">
    <source>
        <dbReference type="EMBL" id="MBB5346410.1"/>
    </source>
</evidence>
<dbReference type="InterPro" id="IPR014748">
    <property type="entry name" value="Enoyl-CoA_hydra_C"/>
</dbReference>
<dbReference type="FunFam" id="1.10.12.10:FF:000001">
    <property type="entry name" value="Probable enoyl-CoA hydratase, mitochondrial"/>
    <property type="match status" value="1"/>
</dbReference>